<organism evidence="3 4">
    <name type="scientific">Candidatus Falkowbacteria bacterium GW2011_GWF2_39_8</name>
    <dbReference type="NCBI Taxonomy" id="1618642"/>
    <lineage>
        <taxon>Bacteria</taxon>
        <taxon>Candidatus Falkowiibacteriota</taxon>
    </lineage>
</organism>
<keyword evidence="2" id="KW-0732">Signal</keyword>
<keyword evidence="1" id="KW-0472">Membrane</keyword>
<keyword evidence="1" id="KW-1133">Transmembrane helix</keyword>
<dbReference type="Proteomes" id="UP000034137">
    <property type="component" value="Unassembled WGS sequence"/>
</dbReference>
<dbReference type="Pfam" id="PF07907">
    <property type="entry name" value="YibE_F"/>
    <property type="match status" value="1"/>
</dbReference>
<accession>A0A0G0PYY2</accession>
<feature type="transmembrane region" description="Helical" evidence="1">
    <location>
        <begin position="192"/>
        <end position="209"/>
    </location>
</feature>
<comment type="caution">
    <text evidence="3">The sequence shown here is derived from an EMBL/GenBank/DDBJ whole genome shotgun (WGS) entry which is preliminary data.</text>
</comment>
<dbReference type="EMBL" id="LBXO01000014">
    <property type="protein sequence ID" value="KKR33123.1"/>
    <property type="molecule type" value="Genomic_DNA"/>
</dbReference>
<reference evidence="3 4" key="1">
    <citation type="journal article" date="2015" name="Nature">
        <title>rRNA introns, odd ribosomes, and small enigmatic genomes across a large radiation of phyla.</title>
        <authorList>
            <person name="Brown C.T."/>
            <person name="Hug L.A."/>
            <person name="Thomas B.C."/>
            <person name="Sharon I."/>
            <person name="Castelle C.J."/>
            <person name="Singh A."/>
            <person name="Wilkins M.J."/>
            <person name="Williams K.H."/>
            <person name="Banfield J.F."/>
        </authorList>
    </citation>
    <scope>NUCLEOTIDE SEQUENCE [LARGE SCALE GENOMIC DNA]</scope>
</reference>
<evidence type="ECO:0000256" key="2">
    <source>
        <dbReference type="SAM" id="SignalP"/>
    </source>
</evidence>
<feature type="transmembrane region" description="Helical" evidence="1">
    <location>
        <begin position="166"/>
        <end position="186"/>
    </location>
</feature>
<dbReference type="InterPro" id="IPR012507">
    <property type="entry name" value="YibE_F"/>
</dbReference>
<evidence type="ECO:0008006" key="5">
    <source>
        <dbReference type="Google" id="ProtNLM"/>
    </source>
</evidence>
<dbReference type="AlphaFoldDB" id="A0A0G0PYY2"/>
<proteinExistence type="predicted"/>
<sequence>MKKIIISIAVFLLLFSPVKAQETDIGLEGLEAEIPQEIIDGAAGELNAEPSSNIETFKAKVIKILDEKEETLENNRKLKKQKLLVRGSVGKYAGKEIEIDMTDDQGSIVSNVYRVGDTVLVMQSFDAVGNGVFVVTDLVRTNIILWVFIAFVALLLAVGKFKGVRALLSLVLSFLVIVEYIVPQILNGADPVMVTVIGSFGILVAVVYVTEGFNKTSHIGAISIFISLLATIALSWFLVKIARLAGLSSEEAAFILDIGKQSMNLQGILLSGIIIGTLGALDDIVIAQVTVVEQLYAVNSRMPRKEVFRKAFRVGVAHISSMTNTLFLAYAGAGLPLIILYVSGKSSFGSWDAAMNNEMIATEIIRTLAGSIGIVLAVPISIFISVWVLKKSNQE</sequence>
<name>A0A0G0PYY2_9BACT</name>
<evidence type="ECO:0000256" key="1">
    <source>
        <dbReference type="SAM" id="Phobius"/>
    </source>
</evidence>
<keyword evidence="1" id="KW-0812">Transmembrane</keyword>
<evidence type="ECO:0000313" key="4">
    <source>
        <dbReference type="Proteomes" id="UP000034137"/>
    </source>
</evidence>
<feature type="transmembrane region" description="Helical" evidence="1">
    <location>
        <begin position="221"/>
        <end position="239"/>
    </location>
</feature>
<feature type="chain" id="PRO_5002533983" description="YibE/F family protein" evidence="2">
    <location>
        <begin position="21"/>
        <end position="395"/>
    </location>
</feature>
<feature type="transmembrane region" description="Helical" evidence="1">
    <location>
        <begin position="143"/>
        <end position="159"/>
    </location>
</feature>
<evidence type="ECO:0000313" key="3">
    <source>
        <dbReference type="EMBL" id="KKR33123.1"/>
    </source>
</evidence>
<dbReference type="PANTHER" id="PTHR41771:SF1">
    <property type="entry name" value="MEMBRANE PROTEIN"/>
    <property type="match status" value="1"/>
</dbReference>
<feature type="transmembrane region" description="Helical" evidence="1">
    <location>
        <begin position="268"/>
        <end position="291"/>
    </location>
</feature>
<feature type="signal peptide" evidence="2">
    <location>
        <begin position="1"/>
        <end position="20"/>
    </location>
</feature>
<feature type="transmembrane region" description="Helical" evidence="1">
    <location>
        <begin position="364"/>
        <end position="389"/>
    </location>
</feature>
<gene>
    <name evidence="3" type="ORF">UT64_C0014G0006</name>
</gene>
<feature type="transmembrane region" description="Helical" evidence="1">
    <location>
        <begin position="311"/>
        <end position="344"/>
    </location>
</feature>
<dbReference type="PANTHER" id="PTHR41771">
    <property type="entry name" value="MEMBRANE PROTEIN-RELATED"/>
    <property type="match status" value="1"/>
</dbReference>
<protein>
    <recommendedName>
        <fullName evidence="5">YibE/F family protein</fullName>
    </recommendedName>
</protein>